<dbReference type="EMBL" id="JAGQFT010000084">
    <property type="protein sequence ID" value="MBR0562924.1"/>
    <property type="molecule type" value="Genomic_DNA"/>
</dbReference>
<dbReference type="AlphaFoldDB" id="A0A8J7VU50"/>
<dbReference type="EMBL" id="JAGQFT020000007">
    <property type="protein sequence ID" value="MBS7457832.1"/>
    <property type="molecule type" value="Genomic_DNA"/>
</dbReference>
<feature type="chain" id="PRO_5042774231" description="Choice-of-anchor D domain-containing protein" evidence="1">
    <location>
        <begin position="26"/>
        <end position="497"/>
    </location>
</feature>
<evidence type="ECO:0000256" key="1">
    <source>
        <dbReference type="SAM" id="SignalP"/>
    </source>
</evidence>
<gene>
    <name evidence="3" type="ORF">KB893_011890</name>
    <name evidence="2" type="ORF">KB893_10410</name>
</gene>
<keyword evidence="1" id="KW-0732">Signal</keyword>
<evidence type="ECO:0000313" key="3">
    <source>
        <dbReference type="EMBL" id="MBS7457832.1"/>
    </source>
</evidence>
<dbReference type="RefSeq" id="WP_211926847.1">
    <property type="nucleotide sequence ID" value="NZ_JAGQFT020000007.1"/>
</dbReference>
<reference evidence="2" key="2">
    <citation type="submission" date="2021-04" db="EMBL/GenBank/DDBJ databases">
        <authorList>
            <person name="Karlyshev A.V."/>
        </authorList>
    </citation>
    <scope>NUCLEOTIDE SEQUENCE</scope>
    <source>
        <strain evidence="2">LMG 29479</strain>
    </source>
</reference>
<evidence type="ECO:0008006" key="5">
    <source>
        <dbReference type="Google" id="ProtNLM"/>
    </source>
</evidence>
<organism evidence="2">
    <name type="scientific">Coralloluteibacterium stylophorae</name>
    <dbReference type="NCBI Taxonomy" id="1776034"/>
    <lineage>
        <taxon>Bacteria</taxon>
        <taxon>Pseudomonadati</taxon>
        <taxon>Pseudomonadota</taxon>
        <taxon>Gammaproteobacteria</taxon>
        <taxon>Lysobacterales</taxon>
        <taxon>Lysobacteraceae</taxon>
        <taxon>Coralloluteibacterium</taxon>
    </lineage>
</organism>
<dbReference type="Proteomes" id="UP000675747">
    <property type="component" value="Unassembled WGS sequence"/>
</dbReference>
<evidence type="ECO:0000313" key="2">
    <source>
        <dbReference type="EMBL" id="MBR0562924.1"/>
    </source>
</evidence>
<protein>
    <recommendedName>
        <fullName evidence="5">Choice-of-anchor D domain-containing protein</fullName>
    </recommendedName>
</protein>
<evidence type="ECO:0000313" key="4">
    <source>
        <dbReference type="Proteomes" id="UP000675747"/>
    </source>
</evidence>
<feature type="signal peptide" evidence="1">
    <location>
        <begin position="1"/>
        <end position="25"/>
    </location>
</feature>
<proteinExistence type="predicted"/>
<keyword evidence="4" id="KW-1185">Reference proteome</keyword>
<reference evidence="3 4" key="1">
    <citation type="journal article" date="2021" name="Microbiol. Resour. Announc.">
        <title>Draft Genome Sequence of Coralloluteibacterium stylophorae LMG 29479T.</title>
        <authorList>
            <person name="Karlyshev A.V."/>
            <person name="Kudryashova E.B."/>
            <person name="Ariskina E.V."/>
            <person name="Conroy A.P."/>
            <person name="Abidueva E.Y."/>
        </authorList>
    </citation>
    <scope>NUCLEOTIDE SEQUENCE [LARGE SCALE GENOMIC DNA]</scope>
    <source>
        <strain evidence="3 4">LMG 29479</strain>
    </source>
</reference>
<sequence>MSKFNKRTVALAVAAALTMPTAAMAASAGYADEVSYTYASNLFGAADGTITSPAGFTLSTQAADNIIGRTTGFGVRLILQDGVTFGEGLDAPAPGAALTGYTVQGPVNAAQQSVAVFSVTPDPEATEQDIGIGSLLVWDGIPLANLDGLEDGGSASVVVELFDSNTAQVILRTTASVLVDTVEGTTISFDASAGDVASRINVSPCGEAGPNTSFSENGVVGECNSLTFNAGAVTFGITQVDGEPVLALGSGGANEVDGEFVFAEGDTFEVSVEGTDLSPFSAILASDDDCTTEEAEGEIDGQTITFSSGAFSPTGGTGYVCLIADGETQIQAQALSAIASIDFADEDVIDPASETGTLLPLRYNGTVLEFQNVNPASNPRAESFVRFTNNSSVDCPVTLVGRDDSGMAGDSSVAFTLAPGASQTLNSNDLENGSSKATGAFGDGAGRWYVTANAECVNFVGSALNRNLEDGTVTNLTSDKRVTNQDRYFEYFFNQPN</sequence>
<comment type="caution">
    <text evidence="2">The sequence shown here is derived from an EMBL/GenBank/DDBJ whole genome shotgun (WGS) entry which is preliminary data.</text>
</comment>
<name>A0A8J7VU50_9GAMM</name>
<accession>A0A8J7VU50</accession>